<evidence type="ECO:0000259" key="6">
    <source>
        <dbReference type="Pfam" id="PF01878"/>
    </source>
</evidence>
<evidence type="ECO:0000256" key="4">
    <source>
        <dbReference type="ARBA" id="ARBA00023242"/>
    </source>
</evidence>
<dbReference type="EMBL" id="HBHW01041214">
    <property type="protein sequence ID" value="CAE0063624.1"/>
    <property type="molecule type" value="Transcribed_RNA"/>
</dbReference>
<dbReference type="FunFam" id="3.10.590.10:FF:000003">
    <property type="entry name" value="Thymocyte nuclear protein 1"/>
    <property type="match status" value="1"/>
</dbReference>
<name>A0A7S3A723_9RHOD</name>
<dbReference type="AlphaFoldDB" id="A0A7S3A723"/>
<dbReference type="Gene3D" id="3.10.590.10">
    <property type="entry name" value="ph1033 like domains"/>
    <property type="match status" value="1"/>
</dbReference>
<dbReference type="Pfam" id="PF01878">
    <property type="entry name" value="EVE"/>
    <property type="match status" value="1"/>
</dbReference>
<dbReference type="SUPFAM" id="SSF88697">
    <property type="entry name" value="PUA domain-like"/>
    <property type="match status" value="1"/>
</dbReference>
<reference evidence="7" key="1">
    <citation type="submission" date="2021-01" db="EMBL/GenBank/DDBJ databases">
        <authorList>
            <person name="Corre E."/>
            <person name="Pelletier E."/>
            <person name="Niang G."/>
            <person name="Scheremetjew M."/>
            <person name="Finn R."/>
            <person name="Kale V."/>
            <person name="Holt S."/>
            <person name="Cochrane G."/>
            <person name="Meng A."/>
            <person name="Brown T."/>
            <person name="Cohen L."/>
        </authorList>
    </citation>
    <scope>NUCLEOTIDE SEQUENCE</scope>
    <source>
        <strain evidence="7">CCMP 769</strain>
    </source>
</reference>
<comment type="subcellular location">
    <subcellularLocation>
        <location evidence="1">Nucleus</location>
    </subcellularLocation>
</comment>
<dbReference type="CDD" id="cd21133">
    <property type="entry name" value="EVE"/>
    <property type="match status" value="1"/>
</dbReference>
<dbReference type="InterPro" id="IPR052181">
    <property type="entry name" value="5hmC_binding"/>
</dbReference>
<sequence length="251" mass="28930">MVMAFCVSPFLAVRGLCKVSRLRMVRTRSRGAIDSGEGTSNLPVRKKRVNASGSGPSEELVNKHDPVSEEKRTVSEERRYFLLKSEAESRIVAGQEVKFSIDDLENMPEQTSHWDGVRNYQARNIMREMKKGDFAFFYHSNCKPAGIVGLVTVVKEGYPDHTQFDEKSLYYDAKSTPEDPRWFMVDVKLVRHLKRLISLDELKPFKQDKLKSMMLLNNTRLSVQRVSTQEWEFILALEDQEVPEKNPAQKQ</sequence>
<keyword evidence="3" id="KW-0597">Phosphoprotein</keyword>
<feature type="compositionally biased region" description="Basic and acidic residues" evidence="5">
    <location>
        <begin position="60"/>
        <end position="71"/>
    </location>
</feature>
<keyword evidence="4" id="KW-0539">Nucleus</keyword>
<feature type="region of interest" description="Disordered" evidence="5">
    <location>
        <begin position="32"/>
        <end position="71"/>
    </location>
</feature>
<gene>
    <name evidence="7" type="ORF">RMAR00112_LOCUS31696</name>
</gene>
<evidence type="ECO:0000256" key="5">
    <source>
        <dbReference type="SAM" id="MobiDB-lite"/>
    </source>
</evidence>
<dbReference type="GO" id="GO:0005634">
    <property type="term" value="C:nucleus"/>
    <property type="evidence" value="ECO:0007669"/>
    <property type="project" value="UniProtKB-SubCell"/>
</dbReference>
<dbReference type="InterPro" id="IPR015947">
    <property type="entry name" value="PUA-like_sf"/>
</dbReference>
<dbReference type="InterPro" id="IPR002740">
    <property type="entry name" value="EVE_domain"/>
</dbReference>
<protein>
    <recommendedName>
        <fullName evidence="2">Thymocyte nuclear protein 1</fullName>
    </recommendedName>
</protein>
<dbReference type="InterPro" id="IPR047197">
    <property type="entry name" value="THYN1-like_EVE"/>
</dbReference>
<evidence type="ECO:0000313" key="7">
    <source>
        <dbReference type="EMBL" id="CAE0063624.1"/>
    </source>
</evidence>
<organism evidence="7">
    <name type="scientific">Rhodosorus marinus</name>
    <dbReference type="NCBI Taxonomy" id="101924"/>
    <lineage>
        <taxon>Eukaryota</taxon>
        <taxon>Rhodophyta</taxon>
        <taxon>Stylonematophyceae</taxon>
        <taxon>Stylonematales</taxon>
        <taxon>Stylonemataceae</taxon>
        <taxon>Rhodosorus</taxon>
    </lineage>
</organism>
<feature type="domain" description="EVE" evidence="6">
    <location>
        <begin position="79"/>
        <end position="236"/>
    </location>
</feature>
<accession>A0A7S3A723</accession>
<proteinExistence type="predicted"/>
<dbReference type="PANTHER" id="PTHR14087">
    <property type="entry name" value="THYMOCYTE NUCLEAR PROTEIN 1"/>
    <property type="match status" value="1"/>
</dbReference>
<evidence type="ECO:0000256" key="3">
    <source>
        <dbReference type="ARBA" id="ARBA00022553"/>
    </source>
</evidence>
<evidence type="ECO:0000256" key="2">
    <source>
        <dbReference type="ARBA" id="ARBA00014654"/>
    </source>
</evidence>
<dbReference type="PANTHER" id="PTHR14087:SF7">
    <property type="entry name" value="THYMOCYTE NUCLEAR PROTEIN 1"/>
    <property type="match status" value="1"/>
</dbReference>
<evidence type="ECO:0000256" key="1">
    <source>
        <dbReference type="ARBA" id="ARBA00004123"/>
    </source>
</evidence>